<name>A0A0C2FAZ6_9BILA</name>
<reference evidence="11 12" key="1">
    <citation type="submission" date="2013-12" db="EMBL/GenBank/DDBJ databases">
        <title>Draft genome of the parsitic nematode Ancylostoma duodenale.</title>
        <authorList>
            <person name="Mitreva M."/>
        </authorList>
    </citation>
    <scope>NUCLEOTIDE SEQUENCE [LARGE SCALE GENOMIC DNA]</scope>
    <source>
        <strain evidence="11 12">Zhejiang</strain>
    </source>
</reference>
<dbReference type="Proteomes" id="UP000054047">
    <property type="component" value="Unassembled WGS sequence"/>
</dbReference>
<keyword evidence="4" id="KW-0812">Transmembrane</keyword>
<keyword evidence="5" id="KW-0256">Endoplasmic reticulum</keyword>
<evidence type="ECO:0000256" key="6">
    <source>
        <dbReference type="ARBA" id="ARBA00022989"/>
    </source>
</evidence>
<comment type="subcellular location">
    <subcellularLocation>
        <location evidence="2">Cell membrane</location>
        <topology evidence="2">Multi-pass membrane protein</topology>
    </subcellularLocation>
    <subcellularLocation>
        <location evidence="1">Endoplasmic reticulum membrane</location>
        <topology evidence="1">Multi-pass membrane protein</topology>
    </subcellularLocation>
</comment>
<evidence type="ECO:0000256" key="2">
    <source>
        <dbReference type="ARBA" id="ARBA00004651"/>
    </source>
</evidence>
<evidence type="ECO:0000313" key="12">
    <source>
        <dbReference type="Proteomes" id="UP000054047"/>
    </source>
</evidence>
<evidence type="ECO:0000256" key="10">
    <source>
        <dbReference type="ARBA" id="ARBA00034899"/>
    </source>
</evidence>
<evidence type="ECO:0000256" key="3">
    <source>
        <dbReference type="ARBA" id="ARBA00022475"/>
    </source>
</evidence>
<evidence type="ECO:0000256" key="9">
    <source>
        <dbReference type="ARBA" id="ARBA00034846"/>
    </source>
</evidence>
<evidence type="ECO:0000256" key="1">
    <source>
        <dbReference type="ARBA" id="ARBA00004477"/>
    </source>
</evidence>
<dbReference type="AlphaFoldDB" id="A0A0C2FAZ6"/>
<dbReference type="PANTHER" id="PTHR12869:SF0">
    <property type="entry name" value="BOS COMPLEX SUBUNIT TMEM147"/>
    <property type="match status" value="1"/>
</dbReference>
<keyword evidence="12" id="KW-1185">Reference proteome</keyword>
<proteinExistence type="inferred from homology"/>
<keyword evidence="6" id="KW-1133">Transmembrane helix</keyword>
<dbReference type="OrthoDB" id="9993532at2759"/>
<dbReference type="EMBL" id="KN795997">
    <property type="protein sequence ID" value="KIH42241.1"/>
    <property type="molecule type" value="Genomic_DNA"/>
</dbReference>
<comment type="similarity">
    <text evidence="8">Belongs to the TMEM147 family.</text>
</comment>
<keyword evidence="7" id="KW-0472">Membrane</keyword>
<dbReference type="GO" id="GO:0005886">
    <property type="term" value="C:plasma membrane"/>
    <property type="evidence" value="ECO:0007669"/>
    <property type="project" value="UniProtKB-SubCell"/>
</dbReference>
<protein>
    <recommendedName>
        <fullName evidence="9">BOS complex subunit TMEM147</fullName>
    </recommendedName>
    <alternativeName>
        <fullName evidence="10">Transmembrane protein 147</fullName>
    </alternativeName>
</protein>
<evidence type="ECO:0000256" key="8">
    <source>
        <dbReference type="ARBA" id="ARBA00034739"/>
    </source>
</evidence>
<keyword evidence="3" id="KW-1003">Cell membrane</keyword>
<evidence type="ECO:0000256" key="5">
    <source>
        <dbReference type="ARBA" id="ARBA00022824"/>
    </source>
</evidence>
<evidence type="ECO:0000313" key="11">
    <source>
        <dbReference type="EMBL" id="KIH42241.1"/>
    </source>
</evidence>
<dbReference type="InterPro" id="IPR019164">
    <property type="entry name" value="TMEM147"/>
</dbReference>
<organism evidence="11 12">
    <name type="scientific">Ancylostoma duodenale</name>
    <dbReference type="NCBI Taxonomy" id="51022"/>
    <lineage>
        <taxon>Eukaryota</taxon>
        <taxon>Metazoa</taxon>
        <taxon>Ecdysozoa</taxon>
        <taxon>Nematoda</taxon>
        <taxon>Chromadorea</taxon>
        <taxon>Rhabditida</taxon>
        <taxon>Rhabditina</taxon>
        <taxon>Rhabditomorpha</taxon>
        <taxon>Strongyloidea</taxon>
        <taxon>Ancylostomatidae</taxon>
        <taxon>Ancylostomatinae</taxon>
        <taxon>Ancylostoma</taxon>
    </lineage>
</organism>
<evidence type="ECO:0000256" key="4">
    <source>
        <dbReference type="ARBA" id="ARBA00022692"/>
    </source>
</evidence>
<dbReference type="GO" id="GO:0005789">
    <property type="term" value="C:endoplasmic reticulum membrane"/>
    <property type="evidence" value="ECO:0007669"/>
    <property type="project" value="UniProtKB-SubCell"/>
</dbReference>
<accession>A0A0C2FAZ6</accession>
<gene>
    <name evidence="11" type="ORF">ANCDUO_27776</name>
</gene>
<dbReference type="Pfam" id="PF09767">
    <property type="entry name" value="DUF2053"/>
    <property type="match status" value="1"/>
</dbReference>
<evidence type="ECO:0000256" key="7">
    <source>
        <dbReference type="ARBA" id="ARBA00023136"/>
    </source>
</evidence>
<sequence length="138" mass="15335">MFRICSRFTPTSLLEESPEKTAPRRDCGQFTASAGLNEYSSFWRCAQASGGYFLTQLIKLLLLATFFPATDAEGFSFLPELLKSSADVVDVIGMHIVMTHLLNGKGEVRVALKSCWVKISSLSYFSTEILFLLHLTTV</sequence>
<dbReference type="PANTHER" id="PTHR12869">
    <property type="entry name" value="SMALL SEVEN TRANSMEMBRANE DOMAIN-CONTAINING PROTEIN"/>
    <property type="match status" value="1"/>
</dbReference>